<name>A0A6M3LTW6_9ZZZZ</name>
<gene>
    <name evidence="1" type="ORF">MM415B06932_0005</name>
</gene>
<organism evidence="1">
    <name type="scientific">viral metagenome</name>
    <dbReference type="NCBI Taxonomy" id="1070528"/>
    <lineage>
        <taxon>unclassified sequences</taxon>
        <taxon>metagenomes</taxon>
        <taxon>organismal metagenomes</taxon>
    </lineage>
</organism>
<dbReference type="AlphaFoldDB" id="A0A6M3LTW6"/>
<dbReference type="EMBL" id="MT143451">
    <property type="protein sequence ID" value="QJA96974.1"/>
    <property type="molecule type" value="Genomic_DNA"/>
</dbReference>
<sequence>MYMKTNERTTTELIEALKAMSVEDRISYLQATRPELFDSRIQTVSFGKAPKDGWKDSDRIAK</sequence>
<reference evidence="1" key="1">
    <citation type="submission" date="2020-03" db="EMBL/GenBank/DDBJ databases">
        <title>The deep terrestrial virosphere.</title>
        <authorList>
            <person name="Holmfeldt K."/>
            <person name="Nilsson E."/>
            <person name="Simone D."/>
            <person name="Lopez-Fernandez M."/>
            <person name="Wu X."/>
            <person name="de Brujin I."/>
            <person name="Lundin D."/>
            <person name="Andersson A."/>
            <person name="Bertilsson S."/>
            <person name="Dopson M."/>
        </authorList>
    </citation>
    <scope>NUCLEOTIDE SEQUENCE</scope>
    <source>
        <strain evidence="1">MM415B06932</strain>
    </source>
</reference>
<accession>A0A6M3LTW6</accession>
<evidence type="ECO:0000313" key="1">
    <source>
        <dbReference type="EMBL" id="QJA96974.1"/>
    </source>
</evidence>
<protein>
    <submittedName>
        <fullName evidence="1">Uncharacterized protein</fullName>
    </submittedName>
</protein>
<proteinExistence type="predicted"/>